<name>A0A1F6TTN4_9PROT</name>
<dbReference type="SUPFAM" id="SSF50118">
    <property type="entry name" value="Cell growth inhibitor/plasmid maintenance toxic component"/>
    <property type="match status" value="1"/>
</dbReference>
<dbReference type="Proteomes" id="UP000178885">
    <property type="component" value="Unassembled WGS sequence"/>
</dbReference>
<dbReference type="InterPro" id="IPR011067">
    <property type="entry name" value="Plasmid_toxin/cell-grow_inhib"/>
</dbReference>
<gene>
    <name evidence="1" type="ORF">A2151_04180</name>
</gene>
<dbReference type="Pfam" id="PF02452">
    <property type="entry name" value="PemK_toxin"/>
    <property type="match status" value="1"/>
</dbReference>
<accession>A0A1F6TTN4</accession>
<sequence>MAKFVRGDVVVVPFPFSDLSQSKRRPALVVVELAGDDLILCQITSQPIKDSYALALDDADFSEGGLKQPSNIRPNRLFTADSHIVLYRTGKLGADKFNQVVEKIIGIVRGK</sequence>
<organism evidence="1 2">
    <name type="scientific">Candidatus Muproteobacteria bacterium RBG_16_65_34</name>
    <dbReference type="NCBI Taxonomy" id="1817760"/>
    <lineage>
        <taxon>Bacteria</taxon>
        <taxon>Pseudomonadati</taxon>
        <taxon>Pseudomonadota</taxon>
        <taxon>Candidatus Muproteobacteria</taxon>
    </lineage>
</organism>
<dbReference type="EMBL" id="MFSU01000028">
    <property type="protein sequence ID" value="OGI48432.1"/>
    <property type="molecule type" value="Genomic_DNA"/>
</dbReference>
<comment type="caution">
    <text evidence="1">The sequence shown here is derived from an EMBL/GenBank/DDBJ whole genome shotgun (WGS) entry which is preliminary data.</text>
</comment>
<evidence type="ECO:0000313" key="2">
    <source>
        <dbReference type="Proteomes" id="UP000178885"/>
    </source>
</evidence>
<dbReference type="InterPro" id="IPR003477">
    <property type="entry name" value="PemK-like"/>
</dbReference>
<dbReference type="GO" id="GO:0003677">
    <property type="term" value="F:DNA binding"/>
    <property type="evidence" value="ECO:0007669"/>
    <property type="project" value="InterPro"/>
</dbReference>
<reference evidence="1 2" key="1">
    <citation type="journal article" date="2016" name="Nat. Commun.">
        <title>Thousands of microbial genomes shed light on interconnected biogeochemical processes in an aquifer system.</title>
        <authorList>
            <person name="Anantharaman K."/>
            <person name="Brown C.T."/>
            <person name="Hug L.A."/>
            <person name="Sharon I."/>
            <person name="Castelle C.J."/>
            <person name="Probst A.J."/>
            <person name="Thomas B.C."/>
            <person name="Singh A."/>
            <person name="Wilkins M.J."/>
            <person name="Karaoz U."/>
            <person name="Brodie E.L."/>
            <person name="Williams K.H."/>
            <person name="Hubbard S.S."/>
            <person name="Banfield J.F."/>
        </authorList>
    </citation>
    <scope>NUCLEOTIDE SEQUENCE [LARGE SCALE GENOMIC DNA]</scope>
</reference>
<protein>
    <submittedName>
        <fullName evidence="1">Growth inhibitor PemK</fullName>
    </submittedName>
</protein>
<dbReference type="STRING" id="1817760.A2151_04180"/>
<dbReference type="Gene3D" id="2.30.30.110">
    <property type="match status" value="1"/>
</dbReference>
<dbReference type="AlphaFoldDB" id="A0A1F6TTN4"/>
<proteinExistence type="predicted"/>
<evidence type="ECO:0000313" key="1">
    <source>
        <dbReference type="EMBL" id="OGI48432.1"/>
    </source>
</evidence>